<feature type="compositionally biased region" description="Polar residues" evidence="2">
    <location>
        <begin position="940"/>
        <end position="951"/>
    </location>
</feature>
<evidence type="ECO:0000256" key="2">
    <source>
        <dbReference type="SAM" id="MobiDB-lite"/>
    </source>
</evidence>
<dbReference type="AlphaFoldDB" id="A0A9P9A848"/>
<comment type="caution">
    <text evidence="3">The sequence shown here is derived from an EMBL/GenBank/DDBJ whole genome shotgun (WGS) entry which is preliminary data.</text>
</comment>
<dbReference type="EMBL" id="JAGSXJ010000019">
    <property type="protein sequence ID" value="KAH6681191.1"/>
    <property type="molecule type" value="Genomic_DNA"/>
</dbReference>
<feature type="coiled-coil region" evidence="1">
    <location>
        <begin position="489"/>
        <end position="516"/>
    </location>
</feature>
<feature type="region of interest" description="Disordered" evidence="2">
    <location>
        <begin position="866"/>
        <end position="1021"/>
    </location>
</feature>
<dbReference type="Proteomes" id="UP000770015">
    <property type="component" value="Unassembled WGS sequence"/>
</dbReference>
<evidence type="ECO:0000313" key="3">
    <source>
        <dbReference type="EMBL" id="KAH6681191.1"/>
    </source>
</evidence>
<feature type="region of interest" description="Disordered" evidence="2">
    <location>
        <begin position="540"/>
        <end position="850"/>
    </location>
</feature>
<feature type="compositionally biased region" description="Acidic residues" evidence="2">
    <location>
        <begin position="694"/>
        <end position="711"/>
    </location>
</feature>
<feature type="compositionally biased region" description="Polar residues" evidence="2">
    <location>
        <begin position="886"/>
        <end position="908"/>
    </location>
</feature>
<feature type="compositionally biased region" description="Acidic residues" evidence="2">
    <location>
        <begin position="642"/>
        <end position="661"/>
    </location>
</feature>
<feature type="compositionally biased region" description="Polar residues" evidence="2">
    <location>
        <begin position="962"/>
        <end position="979"/>
    </location>
</feature>
<gene>
    <name evidence="3" type="ORF">F5X68DRAFT_243360</name>
</gene>
<keyword evidence="1" id="KW-0175">Coiled coil</keyword>
<feature type="compositionally biased region" description="Acidic residues" evidence="2">
    <location>
        <begin position="16"/>
        <end position="32"/>
    </location>
</feature>
<feature type="compositionally biased region" description="Acidic residues" evidence="2">
    <location>
        <begin position="610"/>
        <end position="630"/>
    </location>
</feature>
<feature type="compositionally biased region" description="Basic and acidic residues" evidence="2">
    <location>
        <begin position="981"/>
        <end position="991"/>
    </location>
</feature>
<feature type="compositionally biased region" description="Acidic residues" evidence="2">
    <location>
        <begin position="763"/>
        <end position="779"/>
    </location>
</feature>
<reference evidence="3" key="1">
    <citation type="journal article" date="2021" name="Nat. Commun.">
        <title>Genetic determinants of endophytism in the Arabidopsis root mycobiome.</title>
        <authorList>
            <person name="Mesny F."/>
            <person name="Miyauchi S."/>
            <person name="Thiergart T."/>
            <person name="Pickel B."/>
            <person name="Atanasova L."/>
            <person name="Karlsson M."/>
            <person name="Huettel B."/>
            <person name="Barry K.W."/>
            <person name="Haridas S."/>
            <person name="Chen C."/>
            <person name="Bauer D."/>
            <person name="Andreopoulos W."/>
            <person name="Pangilinan J."/>
            <person name="LaButti K."/>
            <person name="Riley R."/>
            <person name="Lipzen A."/>
            <person name="Clum A."/>
            <person name="Drula E."/>
            <person name="Henrissat B."/>
            <person name="Kohler A."/>
            <person name="Grigoriev I.V."/>
            <person name="Martin F.M."/>
            <person name="Hacquard S."/>
        </authorList>
    </citation>
    <scope>NUCLEOTIDE SEQUENCE</scope>
    <source>
        <strain evidence="3">MPI-SDFR-AT-0117</strain>
    </source>
</reference>
<organism evidence="3 4">
    <name type="scientific">Plectosphaerella plurivora</name>
    <dbReference type="NCBI Taxonomy" id="936078"/>
    <lineage>
        <taxon>Eukaryota</taxon>
        <taxon>Fungi</taxon>
        <taxon>Dikarya</taxon>
        <taxon>Ascomycota</taxon>
        <taxon>Pezizomycotina</taxon>
        <taxon>Sordariomycetes</taxon>
        <taxon>Hypocreomycetidae</taxon>
        <taxon>Glomerellales</taxon>
        <taxon>Plectosphaerellaceae</taxon>
        <taxon>Plectosphaerella</taxon>
    </lineage>
</organism>
<name>A0A9P9A848_9PEZI</name>
<feature type="compositionally biased region" description="Acidic residues" evidence="2">
    <location>
        <begin position="561"/>
        <end position="601"/>
    </location>
</feature>
<feature type="region of interest" description="Disordered" evidence="2">
    <location>
        <begin position="1"/>
        <end position="80"/>
    </location>
</feature>
<protein>
    <submittedName>
        <fullName evidence="3">Uncharacterized protein</fullName>
    </submittedName>
</protein>
<sequence length="1021" mass="115344">MDDDQMQEASGFEYNPADDEVDSQDGDVEDAAELPPKGSGAAMAMEGHEDDFEDHDNDSEEDDEDMADIPDVQHDGPCSVKCRDRTRQRQIFLDQLRDEHAAEIHGLNEELAELEDQMNELRLENERLRTRKPRQTTKAWPDRLDEFFAKEDGTGITFYENTVYPLSCMEENMSPNMLNVHPNLTLRKYTYAERRRETARFRREEEDRTYQWLRDDIAALILDAAASIDDDDELFVPMASPEPPAIERLPKDIQARIIRHVFDFRGKLVHCLSRLDFHVAPVTLEAMEGRGKLPKRFHIATTKGCSIQAATRPDELLRFFKVNKFWYFVGVHAFYGLNTFAFSSLGEFGRFMGGIGAARRERIQNVEMLWIGSQKVCFKIGDDGKYVSRRTWFAHWLLNMPRLRNLVVHLHETHKKHIRRGHETTTGQNFMARQSEGQPNYRRTRSLRTLQGVDYIYALRGMKSVIFYDFTKRIEFGGGRHFIRDWGFYMDIEHQVKQKKSKKNQIRANLSNLTRLLPSCTGQNDFLELVKPFYADSDETAFDNGQDIPAHLVLPPPPQIEDSDSDSDSSDDEDDDNDDDDGGNNDDGGNDDDDDGDDDNDGGSHNVIDIDSEDENDIDIDIDNDDDGGNDNDGGNGNATDIDSEDENDIDIDIDDEDDNNMDININIEDGNDIDIGSDIDIEDGDNNNNNNNNDDDDNDSDDDPFFDADESPVSRVGFKRREIKKEQISDIESDNENENDSDTDEILQPEDHGSSVDRAIVIDDDTDEDTDDDSDNGIESEHDTKPQVDVDSDQESLAQGLGELDIVEGDMSPESRGASRDMEMEDVQQPEVDATPVISSPEYEDDEPTLSGFERQAEIFDLTQDDEVFADRQEPSRQPAPSPALSISQHQRQQSVIHIPSRQSSVSAVDATGRVTTSPETLFVAGNMSPPAWRRGPSSVANSRTSSRELSGTPAVDQGRRSTSSQGLAGMLPNNSVFDEQARMTQEARIRAQSTLPSFAKKRKSPDSEDETSYGKRSKR</sequence>
<keyword evidence="4" id="KW-1185">Reference proteome</keyword>
<accession>A0A9P9A848</accession>
<proteinExistence type="predicted"/>
<evidence type="ECO:0000313" key="4">
    <source>
        <dbReference type="Proteomes" id="UP000770015"/>
    </source>
</evidence>
<feature type="compositionally biased region" description="Acidic residues" evidence="2">
    <location>
        <begin position="48"/>
        <end position="68"/>
    </location>
</feature>
<feature type="compositionally biased region" description="Basic and acidic residues" evidence="2">
    <location>
        <begin position="780"/>
        <end position="789"/>
    </location>
</feature>
<evidence type="ECO:0000256" key="1">
    <source>
        <dbReference type="SAM" id="Coils"/>
    </source>
</evidence>
<feature type="compositionally biased region" description="Acidic residues" evidence="2">
    <location>
        <begin position="730"/>
        <end position="749"/>
    </location>
</feature>
<feature type="compositionally biased region" description="Acidic residues" evidence="2">
    <location>
        <begin position="670"/>
        <end position="686"/>
    </location>
</feature>
<feature type="coiled-coil region" evidence="1">
    <location>
        <begin position="97"/>
        <end position="131"/>
    </location>
</feature>
<dbReference type="OrthoDB" id="3439669at2759"/>
<feature type="compositionally biased region" description="Basic and acidic residues" evidence="2">
    <location>
        <begin position="720"/>
        <end position="729"/>
    </location>
</feature>